<accession>A0A1I4RWN8</accession>
<evidence type="ECO:0000313" key="4">
    <source>
        <dbReference type="Proteomes" id="UP000199048"/>
    </source>
</evidence>
<dbReference type="Proteomes" id="UP000199048">
    <property type="component" value="Unassembled WGS sequence"/>
</dbReference>
<protein>
    <submittedName>
        <fullName evidence="3">Uncharacterized protein</fullName>
    </submittedName>
</protein>
<evidence type="ECO:0000256" key="2">
    <source>
        <dbReference type="SAM" id="SignalP"/>
    </source>
</evidence>
<dbReference type="AlphaFoldDB" id="A0A1I4RWN8"/>
<evidence type="ECO:0000256" key="1">
    <source>
        <dbReference type="SAM" id="MobiDB-lite"/>
    </source>
</evidence>
<keyword evidence="4" id="KW-1185">Reference proteome</keyword>
<evidence type="ECO:0000313" key="3">
    <source>
        <dbReference type="EMBL" id="SFM56434.1"/>
    </source>
</evidence>
<feature type="signal peptide" evidence="2">
    <location>
        <begin position="1"/>
        <end position="19"/>
    </location>
</feature>
<dbReference type="EMBL" id="FOTK01000038">
    <property type="protein sequence ID" value="SFM56434.1"/>
    <property type="molecule type" value="Genomic_DNA"/>
</dbReference>
<dbReference type="OrthoDB" id="8447671at2"/>
<gene>
    <name evidence="3" type="ORF">SAMN05192568_103824</name>
</gene>
<reference evidence="4" key="1">
    <citation type="submission" date="2016-10" db="EMBL/GenBank/DDBJ databases">
        <authorList>
            <person name="Varghese N."/>
            <person name="Submissions S."/>
        </authorList>
    </citation>
    <scope>NUCLEOTIDE SEQUENCE [LARGE SCALE GENOMIC DNA]</scope>
    <source>
        <strain evidence="4">BL36</strain>
    </source>
</reference>
<organism evidence="3 4">
    <name type="scientific">Methylobacterium pseudosasicola</name>
    <dbReference type="NCBI Taxonomy" id="582667"/>
    <lineage>
        <taxon>Bacteria</taxon>
        <taxon>Pseudomonadati</taxon>
        <taxon>Pseudomonadota</taxon>
        <taxon>Alphaproteobacteria</taxon>
        <taxon>Hyphomicrobiales</taxon>
        <taxon>Methylobacteriaceae</taxon>
        <taxon>Methylobacterium</taxon>
    </lineage>
</organism>
<sequence>MSRLLFLWLALVMATAAQAQVGAGNGNGNSGAGNGNGNGNGSNNALAAAAAAGSSSSVSIGGGSGRNTPSVWAPGLAAAGIESCLGSASVGGAGPGIGVTLGGTLTDKGCNLRLYARTLYSLGHRVAATQILCNDPDVALALAVEGVRCLAGSGAETQRSVGFAPSEDYPAVADLGAETQSDLEPPVVRRAPVKRRRRAQAEPPR</sequence>
<name>A0A1I4RWN8_9HYPH</name>
<proteinExistence type="predicted"/>
<feature type="region of interest" description="Disordered" evidence="1">
    <location>
        <begin position="174"/>
        <end position="205"/>
    </location>
</feature>
<feature type="chain" id="PRO_5011659054" evidence="2">
    <location>
        <begin position="20"/>
        <end position="205"/>
    </location>
</feature>
<dbReference type="RefSeq" id="WP_139234208.1">
    <property type="nucleotide sequence ID" value="NZ_FOTK01000038.1"/>
</dbReference>
<keyword evidence="2" id="KW-0732">Signal</keyword>